<gene>
    <name evidence="2" type="ORF">GIY23_21110</name>
</gene>
<accession>A0A5Q3QDF6</accession>
<keyword evidence="3" id="KW-1185">Reference proteome</keyword>
<dbReference type="InterPro" id="IPR000073">
    <property type="entry name" value="AB_hydrolase_1"/>
</dbReference>
<dbReference type="KEGG" id="sace:GIY23_21110"/>
<organism evidence="2 3">
    <name type="scientific">Allosaccharopolyspora coralli</name>
    <dbReference type="NCBI Taxonomy" id="2665642"/>
    <lineage>
        <taxon>Bacteria</taxon>
        <taxon>Bacillati</taxon>
        <taxon>Actinomycetota</taxon>
        <taxon>Actinomycetes</taxon>
        <taxon>Pseudonocardiales</taxon>
        <taxon>Pseudonocardiaceae</taxon>
        <taxon>Allosaccharopolyspora</taxon>
    </lineage>
</organism>
<dbReference type="AlphaFoldDB" id="A0A5Q3QDF6"/>
<dbReference type="Proteomes" id="UP000371041">
    <property type="component" value="Chromosome"/>
</dbReference>
<evidence type="ECO:0000313" key="2">
    <source>
        <dbReference type="EMBL" id="QGK72462.1"/>
    </source>
</evidence>
<evidence type="ECO:0000313" key="3">
    <source>
        <dbReference type="Proteomes" id="UP000371041"/>
    </source>
</evidence>
<name>A0A5Q3QDF6_9PSEU</name>
<reference evidence="3" key="1">
    <citation type="submission" date="2019-11" db="EMBL/GenBank/DDBJ databases">
        <title>The complete genome sequence of Saccharopolyspora sp. E2A.</title>
        <authorList>
            <person name="Zhang G."/>
        </authorList>
    </citation>
    <scope>NUCLEOTIDE SEQUENCE [LARGE SCALE GENOMIC DNA]</scope>
    <source>
        <strain evidence="3">E2A</strain>
    </source>
</reference>
<dbReference type="EMBL" id="CP045929">
    <property type="protein sequence ID" value="QGK72462.1"/>
    <property type="molecule type" value="Genomic_DNA"/>
</dbReference>
<dbReference type="InterPro" id="IPR029058">
    <property type="entry name" value="AB_hydrolase_fold"/>
</dbReference>
<proteinExistence type="predicted"/>
<dbReference type="SUPFAM" id="SSF53474">
    <property type="entry name" value="alpha/beta-Hydrolases"/>
    <property type="match status" value="1"/>
</dbReference>
<evidence type="ECO:0000259" key="1">
    <source>
        <dbReference type="Pfam" id="PF12697"/>
    </source>
</evidence>
<sequence length="243" mass="25030">MARGSGDPVTLVVHGLGATPGEARIPASGLRGTRVVVTLPGHGDAPDAPTGYWNYGCIAADVLAVADEVGATRGVGVSLGSGALTRVAAEHPTRFERLALLLPATVDRPRDADAAGTLQRLADAVDAAGSDGGERLRHLIAAEVPDGAEVGDYVQRRAEALLRLGEALRELPEQSVVANTTPLASVATDVLVVAGTDDPLHPTEIAKATTAAFGRARLEVLPSSAPLLTHRREIRTLLTGFLG</sequence>
<keyword evidence="2" id="KW-0378">Hydrolase</keyword>
<dbReference type="Gene3D" id="3.40.50.1820">
    <property type="entry name" value="alpha/beta hydrolase"/>
    <property type="match status" value="1"/>
</dbReference>
<feature type="domain" description="AB hydrolase-1" evidence="1">
    <location>
        <begin position="11"/>
        <end position="224"/>
    </location>
</feature>
<dbReference type="Pfam" id="PF12697">
    <property type="entry name" value="Abhydrolase_6"/>
    <property type="match status" value="1"/>
</dbReference>
<protein>
    <submittedName>
        <fullName evidence="2">Alpha/beta fold hydrolase</fullName>
    </submittedName>
</protein>
<dbReference type="GO" id="GO:0016787">
    <property type="term" value="F:hydrolase activity"/>
    <property type="evidence" value="ECO:0007669"/>
    <property type="project" value="UniProtKB-KW"/>
</dbReference>